<name>A0A0D1YBL9_9EURO</name>
<dbReference type="AlphaFoldDB" id="A0A0D1YBL9"/>
<proteinExistence type="inferred from homology"/>
<evidence type="ECO:0000259" key="5">
    <source>
        <dbReference type="PROSITE" id="PS01031"/>
    </source>
</evidence>
<dbReference type="EMBL" id="KN846954">
    <property type="protein sequence ID" value="KIV78230.1"/>
    <property type="molecule type" value="Genomic_DNA"/>
</dbReference>
<evidence type="ECO:0000256" key="1">
    <source>
        <dbReference type="ARBA" id="ARBA00023016"/>
    </source>
</evidence>
<dbReference type="Proteomes" id="UP000053599">
    <property type="component" value="Unassembled WGS sequence"/>
</dbReference>
<dbReference type="Gene3D" id="2.60.40.790">
    <property type="match status" value="1"/>
</dbReference>
<dbReference type="EMBL" id="KN846954">
    <property type="protein sequence ID" value="KIV78231.1"/>
    <property type="molecule type" value="Genomic_DNA"/>
</dbReference>
<dbReference type="PROSITE" id="PS01031">
    <property type="entry name" value="SHSP"/>
    <property type="match status" value="1"/>
</dbReference>
<dbReference type="EMBL" id="KN846954">
    <property type="protein sequence ID" value="KIV78229.1"/>
    <property type="molecule type" value="Genomic_DNA"/>
</dbReference>
<dbReference type="OrthoDB" id="1431247at2759"/>
<accession>A0A0D1YBL9</accession>
<dbReference type="STRING" id="1016849.A0A0D1YBL9"/>
<sequence>MLGYKVLVEATSPAIRQKSRTSLMHSTKVLIPQASRIIIRQAPLNTRKMSFLFPRIAFTPARCGPARHDLAPLFSLFDDTFNELQRASQQARRQFTPRFDLKETKDAYSLEGELPGVDQQDLNIEFTDEHTLRIKGRTERHTESGRQPQAAVEGEKKAAIEETPSSETSSVKSHQPTVEDEEPANTSAAAKEDWTEVSAPTPAPAVEQAKTEPEQPQQQYWVSERSVGEFTRSFNFPARVNQDAVRASLKNGLLSILVPKAQAPASRRINIE</sequence>
<feature type="domain" description="SHSP" evidence="5">
    <location>
        <begin position="90"/>
        <end position="272"/>
    </location>
</feature>
<dbReference type="Pfam" id="PF00011">
    <property type="entry name" value="HSP20"/>
    <property type="match status" value="1"/>
</dbReference>
<protein>
    <recommendedName>
        <fullName evidence="5">SHSP domain-containing protein</fullName>
    </recommendedName>
</protein>
<dbReference type="PANTHER" id="PTHR11527">
    <property type="entry name" value="HEAT-SHOCK PROTEIN 20 FAMILY MEMBER"/>
    <property type="match status" value="1"/>
</dbReference>
<keyword evidence="1" id="KW-0346">Stress response</keyword>
<organism evidence="6 7">
    <name type="scientific">Exophiala sideris</name>
    <dbReference type="NCBI Taxonomy" id="1016849"/>
    <lineage>
        <taxon>Eukaryota</taxon>
        <taxon>Fungi</taxon>
        <taxon>Dikarya</taxon>
        <taxon>Ascomycota</taxon>
        <taxon>Pezizomycotina</taxon>
        <taxon>Eurotiomycetes</taxon>
        <taxon>Chaetothyriomycetidae</taxon>
        <taxon>Chaetothyriales</taxon>
        <taxon>Herpotrichiellaceae</taxon>
        <taxon>Exophiala</taxon>
    </lineage>
</organism>
<gene>
    <name evidence="6" type="ORF">PV11_09967</name>
</gene>
<dbReference type="HOGENOM" id="CLU_046737_1_1_1"/>
<feature type="compositionally biased region" description="Polar residues" evidence="4">
    <location>
        <begin position="163"/>
        <end position="176"/>
    </location>
</feature>
<dbReference type="SUPFAM" id="SSF49764">
    <property type="entry name" value="HSP20-like chaperones"/>
    <property type="match status" value="1"/>
</dbReference>
<dbReference type="InterPro" id="IPR031107">
    <property type="entry name" value="Small_HSP"/>
</dbReference>
<evidence type="ECO:0000313" key="7">
    <source>
        <dbReference type="Proteomes" id="UP000053599"/>
    </source>
</evidence>
<reference evidence="6 7" key="1">
    <citation type="submission" date="2015-01" db="EMBL/GenBank/DDBJ databases">
        <title>The Genome Sequence of Exophiala sideris CBS121828.</title>
        <authorList>
            <consortium name="The Broad Institute Genomics Platform"/>
            <person name="Cuomo C."/>
            <person name="de Hoog S."/>
            <person name="Gorbushina A."/>
            <person name="Stielow B."/>
            <person name="Teixiera M."/>
            <person name="Abouelleil A."/>
            <person name="Chapman S.B."/>
            <person name="Priest M."/>
            <person name="Young S.K."/>
            <person name="Wortman J."/>
            <person name="Nusbaum C."/>
            <person name="Birren B."/>
        </authorList>
    </citation>
    <scope>NUCLEOTIDE SEQUENCE [LARGE SCALE GENOMIC DNA]</scope>
    <source>
        <strain evidence="6 7">CBS 121828</strain>
    </source>
</reference>
<feature type="region of interest" description="Disordered" evidence="4">
    <location>
        <begin position="128"/>
        <end position="220"/>
    </location>
</feature>
<dbReference type="InterPro" id="IPR008978">
    <property type="entry name" value="HSP20-like_chaperone"/>
</dbReference>
<evidence type="ECO:0000256" key="2">
    <source>
        <dbReference type="PROSITE-ProRule" id="PRU00285"/>
    </source>
</evidence>
<evidence type="ECO:0000256" key="3">
    <source>
        <dbReference type="RuleBase" id="RU003616"/>
    </source>
</evidence>
<evidence type="ECO:0000313" key="6">
    <source>
        <dbReference type="EMBL" id="KIV78229.1"/>
    </source>
</evidence>
<feature type="compositionally biased region" description="Basic and acidic residues" evidence="4">
    <location>
        <begin position="128"/>
        <end position="144"/>
    </location>
</feature>
<evidence type="ECO:0000256" key="4">
    <source>
        <dbReference type="SAM" id="MobiDB-lite"/>
    </source>
</evidence>
<dbReference type="CDD" id="cd06464">
    <property type="entry name" value="ACD_sHsps-like"/>
    <property type="match status" value="1"/>
</dbReference>
<dbReference type="InterPro" id="IPR002068">
    <property type="entry name" value="A-crystallin/Hsp20_dom"/>
</dbReference>
<comment type="similarity">
    <text evidence="2 3">Belongs to the small heat shock protein (HSP20) family.</text>
</comment>